<accession>A0A0A9A0Q6</accession>
<protein>
    <recommendedName>
        <fullName evidence="3">Secreted protein</fullName>
    </recommendedName>
</protein>
<keyword evidence="1" id="KW-0732">Signal</keyword>
<reference evidence="2" key="2">
    <citation type="journal article" date="2015" name="Data Brief">
        <title>Shoot transcriptome of the giant reed, Arundo donax.</title>
        <authorList>
            <person name="Barrero R.A."/>
            <person name="Guerrero F.D."/>
            <person name="Moolhuijzen P."/>
            <person name="Goolsby J.A."/>
            <person name="Tidwell J."/>
            <person name="Bellgard S.E."/>
            <person name="Bellgard M.I."/>
        </authorList>
    </citation>
    <scope>NUCLEOTIDE SEQUENCE</scope>
    <source>
        <tissue evidence="2">Shoot tissue taken approximately 20 cm above the soil surface</tissue>
    </source>
</reference>
<reference evidence="2" key="1">
    <citation type="submission" date="2014-09" db="EMBL/GenBank/DDBJ databases">
        <authorList>
            <person name="Magalhaes I.L.F."/>
            <person name="Oliveira U."/>
            <person name="Santos F.R."/>
            <person name="Vidigal T.H.D.A."/>
            <person name="Brescovit A.D."/>
            <person name="Santos A.J."/>
        </authorList>
    </citation>
    <scope>NUCLEOTIDE SEQUENCE</scope>
    <source>
        <tissue evidence="2">Shoot tissue taken approximately 20 cm above the soil surface</tissue>
    </source>
</reference>
<sequence length="75" mass="8954">MCKSFCVHVMIVQIVLFPPYVSAELYPWPFSPTWKKATCPKFHQYKFIIKFHVLVGVYEQTRIMAARLLKAYNLW</sequence>
<evidence type="ECO:0008006" key="3">
    <source>
        <dbReference type="Google" id="ProtNLM"/>
    </source>
</evidence>
<dbReference type="EMBL" id="GBRH01252651">
    <property type="protein sequence ID" value="JAD45244.1"/>
    <property type="molecule type" value="Transcribed_RNA"/>
</dbReference>
<feature type="chain" id="PRO_5002045271" description="Secreted protein" evidence="1">
    <location>
        <begin position="24"/>
        <end position="75"/>
    </location>
</feature>
<evidence type="ECO:0000313" key="2">
    <source>
        <dbReference type="EMBL" id="JAD45244.1"/>
    </source>
</evidence>
<evidence type="ECO:0000256" key="1">
    <source>
        <dbReference type="SAM" id="SignalP"/>
    </source>
</evidence>
<dbReference type="AlphaFoldDB" id="A0A0A9A0Q6"/>
<proteinExistence type="predicted"/>
<name>A0A0A9A0Q6_ARUDO</name>
<organism evidence="2">
    <name type="scientific">Arundo donax</name>
    <name type="common">Giant reed</name>
    <name type="synonym">Donax arundinaceus</name>
    <dbReference type="NCBI Taxonomy" id="35708"/>
    <lineage>
        <taxon>Eukaryota</taxon>
        <taxon>Viridiplantae</taxon>
        <taxon>Streptophyta</taxon>
        <taxon>Embryophyta</taxon>
        <taxon>Tracheophyta</taxon>
        <taxon>Spermatophyta</taxon>
        <taxon>Magnoliopsida</taxon>
        <taxon>Liliopsida</taxon>
        <taxon>Poales</taxon>
        <taxon>Poaceae</taxon>
        <taxon>PACMAD clade</taxon>
        <taxon>Arundinoideae</taxon>
        <taxon>Arundineae</taxon>
        <taxon>Arundo</taxon>
    </lineage>
</organism>
<feature type="signal peptide" evidence="1">
    <location>
        <begin position="1"/>
        <end position="23"/>
    </location>
</feature>